<dbReference type="Proteomes" id="UP000509750">
    <property type="component" value="Plasmid unnamed1"/>
</dbReference>
<dbReference type="EMBL" id="CP058530">
    <property type="protein sequence ID" value="QLG29619.1"/>
    <property type="molecule type" value="Genomic_DNA"/>
</dbReference>
<sequence>MPQQSSERLGDIVDRLLVRDADEHAAAIEELAEVGNERVVPHLLELVVIDSIANDWGRFGFPEVLREHSPPRYLELPEVRWPGVRDALAALAEPDFDSPHAWVEWESWYSQQEIEPLAGFDEWKLRLYTSYLPPVGGLLDAEPRSFDLQDIRWGNCDRSFLAALNGPDFVPGEAVDASAEGGNYERYLKDDDTVFGFELDGVAYAVPRWVLFPHELMNAELEGVPVSLTYCTLCNAPILYDRRVGGSDAGDGDREVLTFGSSGMLASGNKVMYDEETETLWDQHAGVPIAGDYLAEDPDLVLDFHPVTQTTWGEWKDGYPDTLALDIDTGYDFDYSHYDGELGIFRHYWENEDVVQPGVRREEGELPEKAEVYGLVGDDASEVWAVPRDALADMNVVSGEAAGREVVAFLDATDDVAVYEAPPTPVELVADGLRDAEGDLWAVGRDELRSQDGETRSRVVGRHGLWFAFRTHYDEAHVLR</sequence>
<protein>
    <submittedName>
        <fullName evidence="1">DUF3179 domain-containing protein</fullName>
    </submittedName>
</protein>
<evidence type="ECO:0000313" key="2">
    <source>
        <dbReference type="Proteomes" id="UP000509750"/>
    </source>
</evidence>
<geneLocation type="plasmid" evidence="1 2">
    <name>unnamed1</name>
</geneLocation>
<proteinExistence type="predicted"/>
<dbReference type="GeneID" id="56030885"/>
<dbReference type="RefSeq" id="WP_179171193.1">
    <property type="nucleotide sequence ID" value="NZ_CP058530.1"/>
</dbReference>
<accession>A0A7D5KA60</accession>
<reference evidence="1 2" key="1">
    <citation type="submission" date="2020-07" db="EMBL/GenBank/DDBJ databases">
        <title>Gai3-2, isolated from salt lake.</title>
        <authorList>
            <person name="Cui H."/>
            <person name="Shi X."/>
        </authorList>
    </citation>
    <scope>NUCLEOTIDE SEQUENCE [LARGE SCALE GENOMIC DNA]</scope>
    <source>
        <strain evidence="1 2">Gai3-2</strain>
        <plasmid evidence="1 2">unnamed1</plasmid>
    </source>
</reference>
<name>A0A7D5KA60_9EURY</name>
<dbReference type="KEGG" id="halg:HUG10_18590"/>
<keyword evidence="1" id="KW-0614">Plasmid</keyword>
<dbReference type="AlphaFoldDB" id="A0A7D5KA60"/>
<dbReference type="InterPro" id="IPR021516">
    <property type="entry name" value="DUF3179"/>
</dbReference>
<evidence type="ECO:0000313" key="1">
    <source>
        <dbReference type="EMBL" id="QLG29619.1"/>
    </source>
</evidence>
<dbReference type="OrthoDB" id="2731at2157"/>
<gene>
    <name evidence="1" type="ORF">HUG10_18590</name>
</gene>
<dbReference type="Pfam" id="PF11376">
    <property type="entry name" value="DUF3179"/>
    <property type="match status" value="1"/>
</dbReference>
<keyword evidence="2" id="KW-1185">Reference proteome</keyword>
<organism evidence="1 2">
    <name type="scientific">Halorarum halophilum</name>
    <dbReference type="NCBI Taxonomy" id="2743090"/>
    <lineage>
        <taxon>Archaea</taxon>
        <taxon>Methanobacteriati</taxon>
        <taxon>Methanobacteriota</taxon>
        <taxon>Stenosarchaea group</taxon>
        <taxon>Halobacteria</taxon>
        <taxon>Halobacteriales</taxon>
        <taxon>Haloferacaceae</taxon>
        <taxon>Halorarum</taxon>
    </lineage>
</organism>